<gene>
    <name evidence="3" type="ORF">Cgig2_000265</name>
</gene>
<dbReference type="Pfam" id="PF10536">
    <property type="entry name" value="PMD"/>
    <property type="match status" value="1"/>
</dbReference>
<dbReference type="OrthoDB" id="1194411at2759"/>
<comment type="caution">
    <text evidence="3">The sequence shown here is derived from an EMBL/GenBank/DDBJ whole genome shotgun (WGS) entry which is preliminary data.</text>
</comment>
<feature type="coiled-coil region" evidence="1">
    <location>
        <begin position="246"/>
        <end position="273"/>
    </location>
</feature>
<keyword evidence="1" id="KW-0175">Coiled coil</keyword>
<dbReference type="AlphaFoldDB" id="A0A9Q1GG00"/>
<name>A0A9Q1GG00_9CARY</name>
<accession>A0A9Q1GG00</accession>
<dbReference type="PANTHER" id="PTHR36607">
    <property type="entry name" value="1,2-DIHYDROXY-3-KETO-5-METHYLTHIOPENTENE DIOXYGENASE 4"/>
    <property type="match status" value="1"/>
</dbReference>
<sequence length="280" mass="31736">MGELNVTAEGELAAFLAFWLSRFVLPHDKEVIKPETFAMAAFMASGQRISLTPIILSYIYHGLREAASHLDHPGKANTICPIHYIIGWLAELFPSLYHCRPDSDFPSLVYYAGLLGSKHSLPQARHVFRDGSYLPLRASSYPEDSHNGRDVIDIGLPDEEFKFLLSIWSSVLLDLLASRAGVSQSLSELHSMIDIYKLSTIEIYWLFSKIEEIFGVVETAVKIADIVDVDRVKVLSDQDLTYSYKIAHIEDQRNNLSNKASKLKVNEQEVLREEERIHKM</sequence>
<keyword evidence="4" id="KW-1185">Reference proteome</keyword>
<dbReference type="PANTHER" id="PTHR36607:SF20">
    <property type="entry name" value="AMINOTRANSFERASE-LIKE PLANT MOBILE DOMAIN-CONTAINING PROTEIN"/>
    <property type="match status" value="1"/>
</dbReference>
<evidence type="ECO:0000259" key="2">
    <source>
        <dbReference type="Pfam" id="PF10536"/>
    </source>
</evidence>
<protein>
    <recommendedName>
        <fullName evidence="2">Aminotransferase-like plant mobile domain-containing protein</fullName>
    </recommendedName>
</protein>
<evidence type="ECO:0000256" key="1">
    <source>
        <dbReference type="SAM" id="Coils"/>
    </source>
</evidence>
<dbReference type="InterPro" id="IPR019557">
    <property type="entry name" value="AminoTfrase-like_pln_mobile"/>
</dbReference>
<organism evidence="3 4">
    <name type="scientific">Carnegiea gigantea</name>
    <dbReference type="NCBI Taxonomy" id="171969"/>
    <lineage>
        <taxon>Eukaryota</taxon>
        <taxon>Viridiplantae</taxon>
        <taxon>Streptophyta</taxon>
        <taxon>Embryophyta</taxon>
        <taxon>Tracheophyta</taxon>
        <taxon>Spermatophyta</taxon>
        <taxon>Magnoliopsida</taxon>
        <taxon>eudicotyledons</taxon>
        <taxon>Gunneridae</taxon>
        <taxon>Pentapetalae</taxon>
        <taxon>Caryophyllales</taxon>
        <taxon>Cactineae</taxon>
        <taxon>Cactaceae</taxon>
        <taxon>Cactoideae</taxon>
        <taxon>Echinocereeae</taxon>
        <taxon>Carnegiea</taxon>
    </lineage>
</organism>
<dbReference type="Proteomes" id="UP001153076">
    <property type="component" value="Unassembled WGS sequence"/>
</dbReference>
<feature type="domain" description="Aminotransferase-like plant mobile" evidence="2">
    <location>
        <begin position="10"/>
        <end position="94"/>
    </location>
</feature>
<evidence type="ECO:0000313" key="4">
    <source>
        <dbReference type="Proteomes" id="UP001153076"/>
    </source>
</evidence>
<dbReference type="EMBL" id="JAKOGI010004235">
    <property type="protein sequence ID" value="KAJ8419872.1"/>
    <property type="molecule type" value="Genomic_DNA"/>
</dbReference>
<evidence type="ECO:0000313" key="3">
    <source>
        <dbReference type="EMBL" id="KAJ8419872.1"/>
    </source>
</evidence>
<reference evidence="3" key="1">
    <citation type="submission" date="2022-04" db="EMBL/GenBank/DDBJ databases">
        <title>Carnegiea gigantea Genome sequencing and assembly v2.</title>
        <authorList>
            <person name="Copetti D."/>
            <person name="Sanderson M.J."/>
            <person name="Burquez A."/>
            <person name="Wojciechowski M.F."/>
        </authorList>
    </citation>
    <scope>NUCLEOTIDE SEQUENCE</scope>
    <source>
        <strain evidence="3">SGP5-SGP5p</strain>
        <tissue evidence="3">Aerial part</tissue>
    </source>
</reference>
<proteinExistence type="predicted"/>